<evidence type="ECO:0000313" key="5">
    <source>
        <dbReference type="EMBL" id="CAI5745703.1"/>
    </source>
</evidence>
<sequence>MRQVIASAEVGDDAFGADPSVKPLEKVAAERLGKQVALYVPSGTMSNLIAIGVHCRRGDEAICGNQAHIFLYEGGGANAYMGTENRVRAVTNLHISSHDVDYAVSSIRALLS</sequence>
<dbReference type="PANTHER" id="PTHR48097:SF9">
    <property type="entry name" value="L-THREONINE ALDOLASE"/>
    <property type="match status" value="1"/>
</dbReference>
<dbReference type="SUPFAM" id="SSF53383">
    <property type="entry name" value="PLP-dependent transferases"/>
    <property type="match status" value="1"/>
</dbReference>
<evidence type="ECO:0000256" key="3">
    <source>
        <dbReference type="ARBA" id="ARBA00022898"/>
    </source>
</evidence>
<evidence type="ECO:0000256" key="2">
    <source>
        <dbReference type="ARBA" id="ARBA00006966"/>
    </source>
</evidence>
<evidence type="ECO:0000256" key="1">
    <source>
        <dbReference type="ARBA" id="ARBA00001933"/>
    </source>
</evidence>
<evidence type="ECO:0000313" key="6">
    <source>
        <dbReference type="Proteomes" id="UP001162029"/>
    </source>
</evidence>
<reference evidence="5" key="1">
    <citation type="submission" date="2022-12" db="EMBL/GenBank/DDBJ databases">
        <authorList>
            <person name="Webb A."/>
        </authorList>
    </citation>
    <scope>NUCLEOTIDE SEQUENCE</scope>
    <source>
        <strain evidence="5">Pd1</strain>
    </source>
</reference>
<protein>
    <recommendedName>
        <fullName evidence="4">Aromatic amino acid beta-eliminating lyase/threonine aldolase domain-containing protein</fullName>
    </recommendedName>
</protein>
<gene>
    <name evidence="5" type="ORF">PDE001_LOCUS10752</name>
</gene>
<comment type="caution">
    <text evidence="5">The sequence shown here is derived from an EMBL/GenBank/DDBJ whole genome shotgun (WGS) entry which is preliminary data.</text>
</comment>
<dbReference type="InterPro" id="IPR015421">
    <property type="entry name" value="PyrdxlP-dep_Trfase_major"/>
</dbReference>
<dbReference type="Pfam" id="PF01212">
    <property type="entry name" value="Beta_elim_lyase"/>
    <property type="match status" value="1"/>
</dbReference>
<dbReference type="GO" id="GO:0008732">
    <property type="term" value="F:L-allo-threonine aldolase activity"/>
    <property type="evidence" value="ECO:0007669"/>
    <property type="project" value="TreeGrafter"/>
</dbReference>
<dbReference type="GO" id="GO:0006567">
    <property type="term" value="P:L-threonine catabolic process"/>
    <property type="evidence" value="ECO:0007669"/>
    <property type="project" value="TreeGrafter"/>
</dbReference>
<dbReference type="InterPro" id="IPR015424">
    <property type="entry name" value="PyrdxlP-dep_Trfase"/>
</dbReference>
<feature type="domain" description="Aromatic amino acid beta-eliminating lyase/threonine aldolase" evidence="4">
    <location>
        <begin position="1"/>
        <end position="84"/>
    </location>
</feature>
<comment type="similarity">
    <text evidence="2">Belongs to the threonine aldolase family.</text>
</comment>
<organism evidence="5 6">
    <name type="scientific">Peronospora destructor</name>
    <dbReference type="NCBI Taxonomy" id="86335"/>
    <lineage>
        <taxon>Eukaryota</taxon>
        <taxon>Sar</taxon>
        <taxon>Stramenopiles</taxon>
        <taxon>Oomycota</taxon>
        <taxon>Peronosporomycetes</taxon>
        <taxon>Peronosporales</taxon>
        <taxon>Peronosporaceae</taxon>
        <taxon>Peronospora</taxon>
    </lineage>
</organism>
<dbReference type="AlphaFoldDB" id="A0AAV0VAX7"/>
<dbReference type="Proteomes" id="UP001162029">
    <property type="component" value="Unassembled WGS sequence"/>
</dbReference>
<dbReference type="InterPro" id="IPR001597">
    <property type="entry name" value="ArAA_b-elim_lyase/Thr_aldolase"/>
</dbReference>
<comment type="cofactor">
    <cofactor evidence="1">
        <name>pyridoxal 5'-phosphate</name>
        <dbReference type="ChEBI" id="CHEBI:597326"/>
    </cofactor>
</comment>
<name>A0AAV0VAX7_9STRA</name>
<dbReference type="PANTHER" id="PTHR48097">
    <property type="entry name" value="L-THREONINE ALDOLASE-RELATED"/>
    <property type="match status" value="1"/>
</dbReference>
<accession>A0AAV0VAX7</accession>
<evidence type="ECO:0000259" key="4">
    <source>
        <dbReference type="Pfam" id="PF01212"/>
    </source>
</evidence>
<proteinExistence type="inferred from homology"/>
<keyword evidence="6" id="KW-1185">Reference proteome</keyword>
<dbReference type="EMBL" id="CANTFM010002309">
    <property type="protein sequence ID" value="CAI5745703.1"/>
    <property type="molecule type" value="Genomic_DNA"/>
</dbReference>
<dbReference type="GO" id="GO:0006545">
    <property type="term" value="P:glycine biosynthetic process"/>
    <property type="evidence" value="ECO:0007669"/>
    <property type="project" value="TreeGrafter"/>
</dbReference>
<keyword evidence="3" id="KW-0663">Pyridoxal phosphate</keyword>
<dbReference type="GO" id="GO:0005829">
    <property type="term" value="C:cytosol"/>
    <property type="evidence" value="ECO:0007669"/>
    <property type="project" value="TreeGrafter"/>
</dbReference>
<dbReference type="Gene3D" id="3.40.640.10">
    <property type="entry name" value="Type I PLP-dependent aspartate aminotransferase-like (Major domain)"/>
    <property type="match status" value="1"/>
</dbReference>